<comment type="caution">
    <text evidence="2">The sequence shown here is derived from an EMBL/GenBank/DDBJ whole genome shotgun (WGS) entry which is preliminary data.</text>
</comment>
<name>A0A095ZP58_9MICC</name>
<organism evidence="2 3">
    <name type="scientific">Pseudoglutamicibacter albus DNF00011</name>
    <dbReference type="NCBI Taxonomy" id="1401063"/>
    <lineage>
        <taxon>Bacteria</taxon>
        <taxon>Bacillati</taxon>
        <taxon>Actinomycetota</taxon>
        <taxon>Actinomycetes</taxon>
        <taxon>Micrococcales</taxon>
        <taxon>Micrococcaceae</taxon>
        <taxon>Pseudoglutamicibacter</taxon>
    </lineage>
</organism>
<reference evidence="2 3" key="1">
    <citation type="submission" date="2014-07" db="EMBL/GenBank/DDBJ databases">
        <authorList>
            <person name="McCorrison J."/>
            <person name="Sanka R."/>
            <person name="Torralba M."/>
            <person name="Gillis M."/>
            <person name="Haft D.H."/>
            <person name="Methe B."/>
            <person name="Sutton G."/>
            <person name="Nelson K.E."/>
        </authorList>
    </citation>
    <scope>NUCLEOTIDE SEQUENCE [LARGE SCALE GENOMIC DNA]</scope>
    <source>
        <strain evidence="2 3">DNF00011</strain>
    </source>
</reference>
<feature type="region of interest" description="Disordered" evidence="1">
    <location>
        <begin position="89"/>
        <end position="108"/>
    </location>
</feature>
<evidence type="ECO:0000313" key="2">
    <source>
        <dbReference type="EMBL" id="KGF20332.1"/>
    </source>
</evidence>
<dbReference type="EMBL" id="JRNH01000016">
    <property type="protein sequence ID" value="KGF20332.1"/>
    <property type="molecule type" value="Genomic_DNA"/>
</dbReference>
<proteinExistence type="predicted"/>
<evidence type="ECO:0000256" key="1">
    <source>
        <dbReference type="SAM" id="MobiDB-lite"/>
    </source>
</evidence>
<evidence type="ECO:0008006" key="4">
    <source>
        <dbReference type="Google" id="ProtNLM"/>
    </source>
</evidence>
<dbReference type="Proteomes" id="UP000053528">
    <property type="component" value="Unassembled WGS sequence"/>
</dbReference>
<accession>A0A095ZP58</accession>
<dbReference type="RefSeq" id="WP_035756142.1">
    <property type="nucleotide sequence ID" value="NZ_JRNH01000016.1"/>
</dbReference>
<sequence length="234" mass="27015">MSPKNNPHSDLEAWFSFERMKTYSFHPDPEALYLWNTRVTKAFLEDIQHVEVLLRNHVDTAVSSRYGERWYVHSAIPFDWHAENSVRKASKRAGRKADGRSVSGRQPEPLPGRVIAELNFDFWAYLFTNRYAATIWPLVHKTLVATPASTTRKGGNGTYVPSLTDFKCEVDVVYKLRNRCAHHEPIIRRNRQQEDACLGSAQEAIRLLTMWLNPDAAHWIASHSRLPHLRSVRP</sequence>
<protein>
    <recommendedName>
        <fullName evidence="4">CAAX protease</fullName>
    </recommendedName>
</protein>
<gene>
    <name evidence="2" type="ORF">HMPREF2128_05935</name>
</gene>
<dbReference type="AlphaFoldDB" id="A0A095ZP58"/>
<evidence type="ECO:0000313" key="3">
    <source>
        <dbReference type="Proteomes" id="UP000053528"/>
    </source>
</evidence>